<dbReference type="Gene3D" id="4.10.800.10">
    <property type="entry name" value="Thyroglobulin type-1"/>
    <property type="match status" value="1"/>
</dbReference>
<name>A0A8C7YHI5_9TELE</name>
<dbReference type="InterPro" id="IPR022321">
    <property type="entry name" value="IGFBP_1-6_chordata"/>
</dbReference>
<feature type="signal peptide" evidence="13">
    <location>
        <begin position="1"/>
        <end position="24"/>
    </location>
</feature>
<dbReference type="Pfam" id="PF00219">
    <property type="entry name" value="IGFBP"/>
    <property type="match status" value="1"/>
</dbReference>
<keyword evidence="6" id="KW-0053">Apoptosis</keyword>
<evidence type="ECO:0000259" key="15">
    <source>
        <dbReference type="PROSITE" id="PS51323"/>
    </source>
</evidence>
<dbReference type="SMART" id="SM00211">
    <property type="entry name" value="TY"/>
    <property type="match status" value="1"/>
</dbReference>
<dbReference type="SMART" id="SM00121">
    <property type="entry name" value="IB"/>
    <property type="match status" value="1"/>
</dbReference>
<dbReference type="Gene3D" id="4.10.40.20">
    <property type="match status" value="1"/>
</dbReference>
<feature type="compositionally biased region" description="Basic and acidic residues" evidence="12">
    <location>
        <begin position="132"/>
        <end position="142"/>
    </location>
</feature>
<dbReference type="FunFam" id="4.10.40.20:FF:000001">
    <property type="entry name" value="Insulin-like growth factor binding protein 5"/>
    <property type="match status" value="1"/>
</dbReference>
<dbReference type="Pfam" id="PF00086">
    <property type="entry name" value="Thyroglobulin_1"/>
    <property type="match status" value="1"/>
</dbReference>
<dbReference type="GO" id="GO:0005615">
    <property type="term" value="C:extracellular space"/>
    <property type="evidence" value="ECO:0007669"/>
    <property type="project" value="TreeGrafter"/>
</dbReference>
<dbReference type="PANTHER" id="PTHR11551">
    <property type="entry name" value="INSULIN-LIKE GROWTH FACTOR BINDING PROTEIN"/>
    <property type="match status" value="1"/>
</dbReference>
<comment type="caution">
    <text evidence="11">Lacks conserved residue(s) required for the propagation of feature annotation.</text>
</comment>
<accession>A0A8C7YHI5</accession>
<evidence type="ECO:0000256" key="9">
    <source>
        <dbReference type="ARBA" id="ARBA00023180"/>
    </source>
</evidence>
<dbReference type="GO" id="GO:0001968">
    <property type="term" value="F:fibronectin binding"/>
    <property type="evidence" value="ECO:0007669"/>
    <property type="project" value="TreeGrafter"/>
</dbReference>
<organism evidence="16 17">
    <name type="scientific">Oryzias sinensis</name>
    <name type="common">Chinese medaka</name>
    <dbReference type="NCBI Taxonomy" id="183150"/>
    <lineage>
        <taxon>Eukaryota</taxon>
        <taxon>Metazoa</taxon>
        <taxon>Chordata</taxon>
        <taxon>Craniata</taxon>
        <taxon>Vertebrata</taxon>
        <taxon>Euteleostomi</taxon>
        <taxon>Actinopterygii</taxon>
        <taxon>Neopterygii</taxon>
        <taxon>Teleostei</taxon>
        <taxon>Neoteleostei</taxon>
        <taxon>Acanthomorphata</taxon>
        <taxon>Ovalentaria</taxon>
        <taxon>Atherinomorphae</taxon>
        <taxon>Beloniformes</taxon>
        <taxon>Adrianichthyidae</taxon>
        <taxon>Oryziinae</taxon>
        <taxon>Oryzias</taxon>
    </lineage>
</organism>
<evidence type="ECO:0000256" key="2">
    <source>
        <dbReference type="ARBA" id="ARBA00013677"/>
    </source>
</evidence>
<evidence type="ECO:0000256" key="5">
    <source>
        <dbReference type="ARBA" id="ARBA00022604"/>
    </source>
</evidence>
<reference evidence="16" key="2">
    <citation type="submission" date="2025-09" db="UniProtKB">
        <authorList>
            <consortium name="Ensembl"/>
        </authorList>
    </citation>
    <scope>IDENTIFICATION</scope>
</reference>
<dbReference type="AlphaFoldDB" id="A0A8C7YHI5"/>
<sequence length="296" mass="32286">MMDLHVRALCLVFLAASLTRRSGASGPVIRCEPCDAAARLSCKPLPKDCAERVREPGCGCCMTCALSLGRRCGVYTARCGSGLTCQPQPGETKPLQALLLGLGICANSSSSSSSSRMSLTVKPTTPVVCKLTDHAEIPDKEQTPTSSGPQTSYSTNRPTGPLKPLLHPLFSSAKADVFRKAQHKRTQSFKMGGLPGPLITDPQNFSLQTKQEPEYGPCRREMESILSSLKMINTLNPRGLRIPNCDKKGFYKKKQCRPSKGRKRGFCWCVDKYGQPLPSFGGKEQGDAQYYDFESQ</sequence>
<dbReference type="PROSITE" id="PS00222">
    <property type="entry name" value="IGFBP_N_1"/>
    <property type="match status" value="1"/>
</dbReference>
<dbReference type="GO" id="GO:0006915">
    <property type="term" value="P:apoptotic process"/>
    <property type="evidence" value="ECO:0007669"/>
    <property type="project" value="UniProtKB-KW"/>
</dbReference>
<evidence type="ECO:0000256" key="7">
    <source>
        <dbReference type="ARBA" id="ARBA00022729"/>
    </source>
</evidence>
<dbReference type="InterPro" id="IPR012211">
    <property type="entry name" value="IGFBP-3"/>
</dbReference>
<evidence type="ECO:0000256" key="1">
    <source>
        <dbReference type="ARBA" id="ARBA00004613"/>
    </source>
</evidence>
<dbReference type="FunFam" id="4.10.800.10:FF:000005">
    <property type="entry name" value="Putative insulin-like growth factor-binding protein 5"/>
    <property type="match status" value="1"/>
</dbReference>
<dbReference type="InterPro" id="IPR000867">
    <property type="entry name" value="IGFBP-like"/>
</dbReference>
<dbReference type="GO" id="GO:0031994">
    <property type="term" value="F:insulin-like growth factor I binding"/>
    <property type="evidence" value="ECO:0007669"/>
    <property type="project" value="TreeGrafter"/>
</dbReference>
<feature type="domain" description="Thyroglobulin type-1" evidence="14">
    <location>
        <begin position="215"/>
        <end position="296"/>
    </location>
</feature>
<feature type="domain" description="IGFBP N-terminal" evidence="15">
    <location>
        <begin position="27"/>
        <end position="108"/>
    </location>
</feature>
<dbReference type="SUPFAM" id="SSF57610">
    <property type="entry name" value="Thyroglobulin type-1 domain"/>
    <property type="match status" value="1"/>
</dbReference>
<evidence type="ECO:0000256" key="11">
    <source>
        <dbReference type="PROSITE-ProRule" id="PRU00500"/>
    </source>
</evidence>
<dbReference type="PROSITE" id="PS51323">
    <property type="entry name" value="IGFBP_N_2"/>
    <property type="match status" value="1"/>
</dbReference>
<evidence type="ECO:0000313" key="17">
    <source>
        <dbReference type="Proteomes" id="UP000694383"/>
    </source>
</evidence>
<keyword evidence="17" id="KW-1185">Reference proteome</keyword>
<keyword evidence="3" id="KW-0964">Secreted</keyword>
<keyword evidence="9" id="KW-0325">Glycoprotein</keyword>
<keyword evidence="5" id="KW-0341">Growth regulation</keyword>
<evidence type="ECO:0000256" key="12">
    <source>
        <dbReference type="SAM" id="MobiDB-lite"/>
    </source>
</evidence>
<proteinExistence type="predicted"/>
<evidence type="ECO:0000256" key="10">
    <source>
        <dbReference type="ARBA" id="ARBA00023183"/>
    </source>
</evidence>
<dbReference type="GeneTree" id="ENSGT00940000158092"/>
<keyword evidence="7 13" id="KW-0732">Signal</keyword>
<dbReference type="InterPro" id="IPR017891">
    <property type="entry name" value="Insulin_GF-bd_Cys-rich_CS"/>
</dbReference>
<keyword evidence="4" id="KW-0597">Phosphoprotein</keyword>
<dbReference type="Proteomes" id="UP000694383">
    <property type="component" value="Unplaced"/>
</dbReference>
<dbReference type="PRINTS" id="PR01979">
    <property type="entry name" value="IGFBPFAMILY3"/>
</dbReference>
<evidence type="ECO:0000256" key="13">
    <source>
        <dbReference type="SAM" id="SignalP"/>
    </source>
</evidence>
<evidence type="ECO:0000259" key="14">
    <source>
        <dbReference type="PROSITE" id="PS51162"/>
    </source>
</evidence>
<dbReference type="PRINTS" id="PR01976">
    <property type="entry name" value="IGFBPFAMILY"/>
</dbReference>
<reference evidence="16" key="1">
    <citation type="submission" date="2025-08" db="UniProtKB">
        <authorList>
            <consortium name="Ensembl"/>
        </authorList>
    </citation>
    <scope>IDENTIFICATION</scope>
</reference>
<feature type="compositionally biased region" description="Polar residues" evidence="12">
    <location>
        <begin position="143"/>
        <end position="158"/>
    </location>
</feature>
<dbReference type="Ensembl" id="ENSOSIT00000030390.1">
    <property type="protein sequence ID" value="ENSOSIP00000028842.1"/>
    <property type="gene ID" value="ENSOSIG00000015004.1"/>
</dbReference>
<dbReference type="GO" id="GO:0031995">
    <property type="term" value="F:insulin-like growth factor II binding"/>
    <property type="evidence" value="ECO:0007669"/>
    <property type="project" value="TreeGrafter"/>
</dbReference>
<dbReference type="InterPro" id="IPR009030">
    <property type="entry name" value="Growth_fac_rcpt_cys_sf"/>
</dbReference>
<dbReference type="PROSITE" id="PS51162">
    <property type="entry name" value="THYROGLOBULIN_1_2"/>
    <property type="match status" value="1"/>
</dbReference>
<dbReference type="PANTHER" id="PTHR11551:SF3">
    <property type="entry name" value="INSULIN-LIKE GROWTH FACTOR-BINDING PROTEIN 3"/>
    <property type="match status" value="1"/>
</dbReference>
<keyword evidence="8" id="KW-1015">Disulfide bond</keyword>
<evidence type="ECO:0000256" key="8">
    <source>
        <dbReference type="ARBA" id="ARBA00023157"/>
    </source>
</evidence>
<dbReference type="InterPro" id="IPR036857">
    <property type="entry name" value="Thyroglobulin_1_sf"/>
</dbReference>
<dbReference type="GO" id="GO:0043567">
    <property type="term" value="P:regulation of insulin-like growth factor receptor signaling pathway"/>
    <property type="evidence" value="ECO:0007669"/>
    <property type="project" value="TreeGrafter"/>
</dbReference>
<feature type="chain" id="PRO_5034409162" description="Insulin-like growth factor-binding protein 3" evidence="13">
    <location>
        <begin position="25"/>
        <end position="296"/>
    </location>
</feature>
<comment type="subcellular location">
    <subcellularLocation>
        <location evidence="1">Secreted</location>
    </subcellularLocation>
</comment>
<evidence type="ECO:0000256" key="3">
    <source>
        <dbReference type="ARBA" id="ARBA00022525"/>
    </source>
</evidence>
<evidence type="ECO:0000256" key="6">
    <source>
        <dbReference type="ARBA" id="ARBA00022703"/>
    </source>
</evidence>
<keyword evidence="10" id="KW-0340">Growth factor binding</keyword>
<evidence type="ECO:0000313" key="16">
    <source>
        <dbReference type="Ensembl" id="ENSOSIP00000028842.1"/>
    </source>
</evidence>
<feature type="region of interest" description="Disordered" evidence="12">
    <location>
        <begin position="132"/>
        <end position="161"/>
    </location>
</feature>
<evidence type="ECO:0000256" key="4">
    <source>
        <dbReference type="ARBA" id="ARBA00022553"/>
    </source>
</evidence>
<protein>
    <recommendedName>
        <fullName evidence="2">Insulin-like growth factor-binding protein 3</fullName>
    </recommendedName>
</protein>
<dbReference type="CDD" id="cd00191">
    <property type="entry name" value="TY"/>
    <property type="match status" value="1"/>
</dbReference>
<dbReference type="SUPFAM" id="SSF57184">
    <property type="entry name" value="Growth factor receptor domain"/>
    <property type="match status" value="1"/>
</dbReference>
<dbReference type="InterPro" id="IPR000716">
    <property type="entry name" value="Thyroglobulin_1"/>
</dbReference>